<accession>A0ABX7NS43</accession>
<gene>
    <name evidence="2" type="ORF">JY651_39215</name>
</gene>
<feature type="signal peptide" evidence="1">
    <location>
        <begin position="1"/>
        <end position="22"/>
    </location>
</feature>
<keyword evidence="1" id="KW-0732">Signal</keyword>
<dbReference type="Pfam" id="PF09544">
    <property type="entry name" value="DUF2381"/>
    <property type="match status" value="1"/>
</dbReference>
<dbReference type="InterPro" id="IPR011754">
    <property type="entry name" value="Mxa_paralog_2268"/>
</dbReference>
<reference evidence="2 3" key="1">
    <citation type="submission" date="2021-02" db="EMBL/GenBank/DDBJ databases">
        <title>De Novo genome assembly of isolated myxobacteria.</title>
        <authorList>
            <person name="Stevens D.C."/>
        </authorList>
    </citation>
    <scope>NUCLEOTIDE SEQUENCE [LARGE SCALE GENOMIC DNA]</scope>
    <source>
        <strain evidence="3">SCPEA02</strain>
    </source>
</reference>
<dbReference type="Proteomes" id="UP000662747">
    <property type="component" value="Chromosome"/>
</dbReference>
<name>A0ABX7NS43_9BACT</name>
<dbReference type="RefSeq" id="WP_206722753.1">
    <property type="nucleotide sequence ID" value="NZ_CP071090.1"/>
</dbReference>
<feature type="chain" id="PRO_5046641162" evidence="1">
    <location>
        <begin position="23"/>
        <end position="306"/>
    </location>
</feature>
<dbReference type="EMBL" id="CP071090">
    <property type="protein sequence ID" value="QSQ21174.1"/>
    <property type="molecule type" value="Genomic_DNA"/>
</dbReference>
<evidence type="ECO:0000313" key="2">
    <source>
        <dbReference type="EMBL" id="QSQ21174.1"/>
    </source>
</evidence>
<evidence type="ECO:0000256" key="1">
    <source>
        <dbReference type="SAM" id="SignalP"/>
    </source>
</evidence>
<sequence>MSPVPRRLILLLAPFLGTRALAQPPAAGQGRELKRRQVSLPVSSAAPPVELHVAPGFLTTLEFDSPVDRETVTLHGDEKRFARLEVNSHTLVLRPALELAPGERVLLTVPFMDGRAPARGVFALVAHASEVDVQVQVSRLPRTAEAVQAELDDVRAACAAKDAELEELRARTAASGPAGMIFAGLLDATGVQAQRLPNVEDRGRGMLTAEDILIFQANRWAAVALRVRNAGTEPWAPAEARLSRVADGVPLPVLAVRTQVSRIEPGRAALVVVESGAPGWPGGQPLRLELRGGASSPSLLILRFVF</sequence>
<dbReference type="NCBIfam" id="TIGR02268">
    <property type="entry name" value="Myxococcus xanthus paralogous family TIGR02268"/>
    <property type="match status" value="1"/>
</dbReference>
<evidence type="ECO:0000313" key="3">
    <source>
        <dbReference type="Proteomes" id="UP000662747"/>
    </source>
</evidence>
<protein>
    <submittedName>
        <fullName evidence="2">DUF2381 family protein</fullName>
    </submittedName>
</protein>
<keyword evidence="3" id="KW-1185">Reference proteome</keyword>
<proteinExistence type="predicted"/>
<organism evidence="2 3">
    <name type="scientific">Pyxidicoccus parkwayensis</name>
    <dbReference type="NCBI Taxonomy" id="2813578"/>
    <lineage>
        <taxon>Bacteria</taxon>
        <taxon>Pseudomonadati</taxon>
        <taxon>Myxococcota</taxon>
        <taxon>Myxococcia</taxon>
        <taxon>Myxococcales</taxon>
        <taxon>Cystobacterineae</taxon>
        <taxon>Myxococcaceae</taxon>
        <taxon>Pyxidicoccus</taxon>
    </lineage>
</organism>